<dbReference type="InterPro" id="IPR016032">
    <property type="entry name" value="Sig_transdc_resp-reg_C-effctor"/>
</dbReference>
<feature type="domain" description="HTH luxR-type" evidence="3">
    <location>
        <begin position="847"/>
        <end position="912"/>
    </location>
</feature>
<dbReference type="SUPFAM" id="SSF46894">
    <property type="entry name" value="C-terminal effector domain of the bipartite response regulators"/>
    <property type="match status" value="1"/>
</dbReference>
<reference evidence="4 5" key="1">
    <citation type="submission" date="2023-06" db="EMBL/GenBank/DDBJ databases">
        <title>Actinomycetospora Odt1-22.</title>
        <authorList>
            <person name="Supong K."/>
        </authorList>
    </citation>
    <scope>NUCLEOTIDE SEQUENCE [LARGE SCALE GENOMIC DNA]</scope>
    <source>
        <strain evidence="4 5">Odt1-22</strain>
    </source>
</reference>
<dbReference type="RefSeq" id="WP_286056372.1">
    <property type="nucleotide sequence ID" value="NZ_JASVWF010000008.1"/>
</dbReference>
<keyword evidence="2" id="KW-0067">ATP-binding</keyword>
<dbReference type="SUPFAM" id="SSF52540">
    <property type="entry name" value="P-loop containing nucleoside triphosphate hydrolases"/>
    <property type="match status" value="1"/>
</dbReference>
<dbReference type="InterPro" id="IPR000792">
    <property type="entry name" value="Tscrpt_reg_LuxR_C"/>
</dbReference>
<gene>
    <name evidence="4" type="ORF">QRT03_27625</name>
</gene>
<dbReference type="InterPro" id="IPR036388">
    <property type="entry name" value="WH-like_DNA-bd_sf"/>
</dbReference>
<accession>A0ABT7MIN4</accession>
<evidence type="ECO:0000256" key="1">
    <source>
        <dbReference type="ARBA" id="ARBA00022741"/>
    </source>
</evidence>
<evidence type="ECO:0000259" key="3">
    <source>
        <dbReference type="PROSITE" id="PS50043"/>
    </source>
</evidence>
<protein>
    <submittedName>
        <fullName evidence="4">AAA family ATPase</fullName>
    </submittedName>
</protein>
<dbReference type="PANTHER" id="PTHR16305">
    <property type="entry name" value="TESTICULAR SOLUBLE ADENYLYL CYCLASE"/>
    <property type="match status" value="1"/>
</dbReference>
<dbReference type="PROSITE" id="PS50043">
    <property type="entry name" value="HTH_LUXR_2"/>
    <property type="match status" value="1"/>
</dbReference>
<keyword evidence="5" id="KW-1185">Reference proteome</keyword>
<evidence type="ECO:0000313" key="4">
    <source>
        <dbReference type="EMBL" id="MDL5159767.1"/>
    </source>
</evidence>
<dbReference type="CDD" id="cd06170">
    <property type="entry name" value="LuxR_C_like"/>
    <property type="match status" value="1"/>
</dbReference>
<dbReference type="Gene3D" id="1.10.10.10">
    <property type="entry name" value="Winged helix-like DNA-binding domain superfamily/Winged helix DNA-binding domain"/>
    <property type="match status" value="1"/>
</dbReference>
<dbReference type="PROSITE" id="PS00622">
    <property type="entry name" value="HTH_LUXR_1"/>
    <property type="match status" value="1"/>
</dbReference>
<comment type="caution">
    <text evidence="4">The sequence shown here is derived from an EMBL/GenBank/DDBJ whole genome shotgun (WGS) entry which is preliminary data.</text>
</comment>
<dbReference type="InterPro" id="IPR027417">
    <property type="entry name" value="P-loop_NTPase"/>
</dbReference>
<dbReference type="SMART" id="SM00421">
    <property type="entry name" value="HTH_LUXR"/>
    <property type="match status" value="1"/>
</dbReference>
<dbReference type="Proteomes" id="UP001231924">
    <property type="component" value="Unassembled WGS sequence"/>
</dbReference>
<name>A0ABT7MIN4_9PSEU</name>
<dbReference type="PANTHER" id="PTHR16305:SF35">
    <property type="entry name" value="TRANSCRIPTIONAL ACTIVATOR DOMAIN"/>
    <property type="match status" value="1"/>
</dbReference>
<dbReference type="PRINTS" id="PR00038">
    <property type="entry name" value="HTHLUXR"/>
</dbReference>
<evidence type="ECO:0000256" key="2">
    <source>
        <dbReference type="ARBA" id="ARBA00022840"/>
    </source>
</evidence>
<evidence type="ECO:0000313" key="5">
    <source>
        <dbReference type="Proteomes" id="UP001231924"/>
    </source>
</evidence>
<keyword evidence="1" id="KW-0547">Nucleotide-binding</keyword>
<dbReference type="InterPro" id="IPR041664">
    <property type="entry name" value="AAA_16"/>
</dbReference>
<dbReference type="EMBL" id="JASVWF010000008">
    <property type="protein sequence ID" value="MDL5159767.1"/>
    <property type="molecule type" value="Genomic_DNA"/>
</dbReference>
<sequence length="917" mass="97790">MTTSPDRDLVGRDEELRSLVGRLDAVHEGGVVLGLVGEPGVGKSALLTALAEHARASGFRVLTARGAPSEAHLPYAALHQLLRPLLSRADRLPERQRESLLAGFAMADPGAVNPFFTALAVLELLVDAAADAPVLVGLDDVHRMDPPSVDALAFVARRIGTERIALVRTARPGSLSADDETGTWIEVRGLDEDASRTLLATRAPDLAPAIRDRIVRHADGNPLALLELAVALEHGRPADPDDDLPMTARLERTFVARADELDGAARVVLDMAVLHDGDDLDEVLAAAAIVLPAAGHATAARPASDLGLLTVHGGTYQVAHPLIGSALRRAMPADARRSAHLALARVVAADPDRAVLHRAAAAPGPDETLAVELERTAGHAHRRGAVSTALDRLQRAAALSEDPGRRAARLIGAAELGYELGRFAQVEQITAQVARSGLAVRERSRLARLEGVFHDGSRSEPADIRHLVGLARRATTDDDVDLALQLLFGAARRVWWRDPGPAVRDDILRAAHEVTLPADDPRVLAVLGLSESLTVAPAVVHGLEQWPADAHGRPDLAALLGVAAFCVGDFGRADTFLSAAVGELREQGRLGLLAETLALRSWAEINTGVFDVSRSADEARRLAEETGQAVWAATAGVAVAVVEALGGGWDVHHPLLGEAEDTASRTPNASSSLLAGAQLARGVAALGAERPEPAYGELHRVFVHADPSCHRVQQLWTISYLADAAVHAGRREEATALLRSSERLAGDSPAVGSSVALEYSRAVLADPTSAEDLFATALDGAGRAYPWHHARLQLAHGSWLRRQRRTAESRAPLRAARAHFDASGIHTWARRADRELRATGERGWRPATRPRERLSPQEAQIAELAARGLSNREIGQRLFLSHRTVGSHLYRVFPKLGITGRGQLAAALEPQALSRRD</sequence>
<dbReference type="Gene3D" id="3.40.50.300">
    <property type="entry name" value="P-loop containing nucleotide triphosphate hydrolases"/>
    <property type="match status" value="1"/>
</dbReference>
<dbReference type="Pfam" id="PF13191">
    <property type="entry name" value="AAA_16"/>
    <property type="match status" value="1"/>
</dbReference>
<proteinExistence type="predicted"/>
<dbReference type="SMART" id="SM00382">
    <property type="entry name" value="AAA"/>
    <property type="match status" value="1"/>
</dbReference>
<dbReference type="Pfam" id="PF00196">
    <property type="entry name" value="GerE"/>
    <property type="match status" value="1"/>
</dbReference>
<dbReference type="InterPro" id="IPR003593">
    <property type="entry name" value="AAA+_ATPase"/>
</dbReference>
<organism evidence="4 5">
    <name type="scientific">Actinomycetospora termitidis</name>
    <dbReference type="NCBI Taxonomy" id="3053470"/>
    <lineage>
        <taxon>Bacteria</taxon>
        <taxon>Bacillati</taxon>
        <taxon>Actinomycetota</taxon>
        <taxon>Actinomycetes</taxon>
        <taxon>Pseudonocardiales</taxon>
        <taxon>Pseudonocardiaceae</taxon>
        <taxon>Actinomycetospora</taxon>
    </lineage>
</organism>